<evidence type="ECO:0000256" key="1">
    <source>
        <dbReference type="ARBA" id="ARBA00022801"/>
    </source>
</evidence>
<dbReference type="Pfam" id="PF07228">
    <property type="entry name" value="SpoIIE"/>
    <property type="match status" value="1"/>
</dbReference>
<dbReference type="InterPro" id="IPR011006">
    <property type="entry name" value="CheY-like_superfamily"/>
</dbReference>
<keyword evidence="5" id="KW-1185">Reference proteome</keyword>
<dbReference type="PROSITE" id="PS50110">
    <property type="entry name" value="RESPONSE_REGULATORY"/>
    <property type="match status" value="1"/>
</dbReference>
<sequence length="430" mass="46590">MSAQAQRSQTPDSNATRSRENPLRVLVVDDSDLQRLILVPLLTRWGFQVSQAASGHDALALCAAEPPDLVLSDWMMPGMDGLAFCRAFRALPRDDYGYFILLTSKSGKEDVALGLDCGADDFLTKPVNPAELRARISAGTRIIDMQRQLSDKNRLITSTLAELQALYDALDTDLAEAKKLQQSLVRERSHDFGTAQVSLLLRSSGHVGGDLVGFYPAGETHAGLFALDVSGHGISSAMMTARLASYMSSSAPEHNIALNRSSDGALSHLPPEQVVGSLNRLVLEEVQTDHYLTLFLADADLQTGRVVMVQAGHPNPMIQRRDGTLEILGAGGLPVGLFESALYQQFDCILAPGDRLIVLSDGVVECPDLQDRLFGNEGASRMLEELRHMAGTALLEAMIWHLTEYAGGRDFPDDISALLFEFKGGTLSVA</sequence>
<dbReference type="InterPro" id="IPR001932">
    <property type="entry name" value="PPM-type_phosphatase-like_dom"/>
</dbReference>
<dbReference type="PANTHER" id="PTHR43156:SF2">
    <property type="entry name" value="STAGE II SPORULATION PROTEIN E"/>
    <property type="match status" value="1"/>
</dbReference>
<dbReference type="Gene3D" id="3.40.50.2300">
    <property type="match status" value="1"/>
</dbReference>
<keyword evidence="2" id="KW-0597">Phosphoprotein</keyword>
<evidence type="ECO:0000313" key="5">
    <source>
        <dbReference type="Proteomes" id="UP001597151"/>
    </source>
</evidence>
<dbReference type="RefSeq" id="WP_380791580.1">
    <property type="nucleotide sequence ID" value="NZ_JBHTKR010000004.1"/>
</dbReference>
<gene>
    <name evidence="4" type="ORF">ACFQ3C_10830</name>
</gene>
<dbReference type="Pfam" id="PF00072">
    <property type="entry name" value="Response_reg"/>
    <property type="match status" value="1"/>
</dbReference>
<dbReference type="Gene3D" id="3.60.40.10">
    <property type="entry name" value="PPM-type phosphatase domain"/>
    <property type="match status" value="1"/>
</dbReference>
<dbReference type="EMBL" id="JBHTKR010000004">
    <property type="protein sequence ID" value="MFD1195165.1"/>
    <property type="molecule type" value="Genomic_DNA"/>
</dbReference>
<dbReference type="EC" id="3.1.3.16" evidence="4"/>
<evidence type="ECO:0000259" key="3">
    <source>
        <dbReference type="PROSITE" id="PS50110"/>
    </source>
</evidence>
<dbReference type="InterPro" id="IPR001789">
    <property type="entry name" value="Sig_transdc_resp-reg_receiver"/>
</dbReference>
<dbReference type="CDD" id="cd17574">
    <property type="entry name" value="REC_OmpR"/>
    <property type="match status" value="1"/>
</dbReference>
<dbReference type="GO" id="GO:0004722">
    <property type="term" value="F:protein serine/threonine phosphatase activity"/>
    <property type="evidence" value="ECO:0007669"/>
    <property type="project" value="UniProtKB-EC"/>
</dbReference>
<name>A0ABW3TD96_9RHOB</name>
<dbReference type="Proteomes" id="UP001597151">
    <property type="component" value="Unassembled WGS sequence"/>
</dbReference>
<dbReference type="SMART" id="SM00448">
    <property type="entry name" value="REC"/>
    <property type="match status" value="1"/>
</dbReference>
<proteinExistence type="predicted"/>
<dbReference type="SMART" id="SM00331">
    <property type="entry name" value="PP2C_SIG"/>
    <property type="match status" value="1"/>
</dbReference>
<dbReference type="SUPFAM" id="SSF52172">
    <property type="entry name" value="CheY-like"/>
    <property type="match status" value="1"/>
</dbReference>
<dbReference type="InterPro" id="IPR036457">
    <property type="entry name" value="PPM-type-like_dom_sf"/>
</dbReference>
<protein>
    <submittedName>
        <fullName evidence="4">PP2C family protein-serine/threonine phosphatase</fullName>
        <ecNumber evidence="4">3.1.3.16</ecNumber>
    </submittedName>
</protein>
<organism evidence="4 5">
    <name type="scientific">Seohaeicola saemankumensis</name>
    <dbReference type="NCBI Taxonomy" id="481181"/>
    <lineage>
        <taxon>Bacteria</taxon>
        <taxon>Pseudomonadati</taxon>
        <taxon>Pseudomonadota</taxon>
        <taxon>Alphaproteobacteria</taxon>
        <taxon>Rhodobacterales</taxon>
        <taxon>Roseobacteraceae</taxon>
        <taxon>Seohaeicola</taxon>
    </lineage>
</organism>
<feature type="modified residue" description="4-aspartylphosphate" evidence="2">
    <location>
        <position position="73"/>
    </location>
</feature>
<accession>A0ABW3TD96</accession>
<keyword evidence="1 4" id="KW-0378">Hydrolase</keyword>
<feature type="domain" description="Response regulatory" evidence="3">
    <location>
        <begin position="24"/>
        <end position="140"/>
    </location>
</feature>
<evidence type="ECO:0000256" key="2">
    <source>
        <dbReference type="PROSITE-ProRule" id="PRU00169"/>
    </source>
</evidence>
<evidence type="ECO:0000313" key="4">
    <source>
        <dbReference type="EMBL" id="MFD1195165.1"/>
    </source>
</evidence>
<dbReference type="InterPro" id="IPR052016">
    <property type="entry name" value="Bact_Sigma-Reg"/>
</dbReference>
<dbReference type="PANTHER" id="PTHR43156">
    <property type="entry name" value="STAGE II SPORULATION PROTEIN E-RELATED"/>
    <property type="match status" value="1"/>
</dbReference>
<comment type="caution">
    <text evidence="4">The sequence shown here is derived from an EMBL/GenBank/DDBJ whole genome shotgun (WGS) entry which is preliminary data.</text>
</comment>
<reference evidence="5" key="1">
    <citation type="journal article" date="2019" name="Int. J. Syst. Evol. Microbiol.">
        <title>The Global Catalogue of Microorganisms (GCM) 10K type strain sequencing project: providing services to taxonomists for standard genome sequencing and annotation.</title>
        <authorList>
            <consortium name="The Broad Institute Genomics Platform"/>
            <consortium name="The Broad Institute Genome Sequencing Center for Infectious Disease"/>
            <person name="Wu L."/>
            <person name="Ma J."/>
        </authorList>
    </citation>
    <scope>NUCLEOTIDE SEQUENCE [LARGE SCALE GENOMIC DNA]</scope>
    <source>
        <strain evidence="5">CCUG 55328</strain>
    </source>
</reference>
<dbReference type="SUPFAM" id="SSF81606">
    <property type="entry name" value="PP2C-like"/>
    <property type="match status" value="1"/>
</dbReference>